<dbReference type="RefSeq" id="WP_252083470.1">
    <property type="nucleotide sequence ID" value="NZ_CP092418.1"/>
</dbReference>
<keyword evidence="2" id="KW-1185">Reference proteome</keyword>
<protein>
    <recommendedName>
        <fullName evidence="3">Outer membrane protein beta-barrel domain-containing protein</fullName>
    </recommendedName>
</protein>
<evidence type="ECO:0008006" key="3">
    <source>
        <dbReference type="Google" id="ProtNLM"/>
    </source>
</evidence>
<organism evidence="1 2">
    <name type="scientific">Microbulbifer variabilis</name>
    <dbReference type="NCBI Taxonomy" id="266805"/>
    <lineage>
        <taxon>Bacteria</taxon>
        <taxon>Pseudomonadati</taxon>
        <taxon>Pseudomonadota</taxon>
        <taxon>Gammaproteobacteria</taxon>
        <taxon>Cellvibrionales</taxon>
        <taxon>Microbulbiferaceae</taxon>
        <taxon>Microbulbifer</taxon>
    </lineage>
</organism>
<reference evidence="1" key="1">
    <citation type="submission" date="2022-02" db="EMBL/GenBank/DDBJ databases">
        <title>Coral-associated bacteria.</title>
        <authorList>
            <person name="Tang K."/>
            <person name="Wang X."/>
        </authorList>
    </citation>
    <scope>NUCLEOTIDE SEQUENCE</scope>
    <source>
        <strain evidence="1">SCSIO 43006</strain>
    </source>
</reference>
<sequence length="61" mass="7015">MSSFSDNISDSDKGENDGSNLYYGVFIGWNYNNWSLSLEHTIFEMDEQKPSFSSLALTYNF</sequence>
<dbReference type="Proteomes" id="UP001055658">
    <property type="component" value="Chromosome"/>
</dbReference>
<name>A0ABY4V9W0_9GAMM</name>
<evidence type="ECO:0000313" key="2">
    <source>
        <dbReference type="Proteomes" id="UP001055658"/>
    </source>
</evidence>
<proteinExistence type="predicted"/>
<gene>
    <name evidence="1" type="ORF">MJO52_18700</name>
</gene>
<dbReference type="EMBL" id="CP092418">
    <property type="protein sequence ID" value="USD21067.1"/>
    <property type="molecule type" value="Genomic_DNA"/>
</dbReference>
<accession>A0ABY4V9W0</accession>
<evidence type="ECO:0000313" key="1">
    <source>
        <dbReference type="EMBL" id="USD21067.1"/>
    </source>
</evidence>